<dbReference type="GO" id="GO:0016020">
    <property type="term" value="C:membrane"/>
    <property type="evidence" value="ECO:0007669"/>
    <property type="project" value="UniProtKB-SubCell"/>
</dbReference>
<feature type="transmembrane region" description="Helical" evidence="8">
    <location>
        <begin position="257"/>
        <end position="278"/>
    </location>
</feature>
<accession>A0A7M7NVR5</accession>
<dbReference type="AlphaFoldDB" id="A0A7M7NVR5"/>
<keyword evidence="5 8" id="KW-0472">Membrane</keyword>
<evidence type="ECO:0000256" key="7">
    <source>
        <dbReference type="ARBA" id="ARBA00023224"/>
    </source>
</evidence>
<comment type="subcellular location">
    <subcellularLocation>
        <location evidence="1">Membrane</location>
        <topology evidence="1">Multi-pass membrane protein</topology>
    </subcellularLocation>
</comment>
<proteinExistence type="predicted"/>
<dbReference type="KEGG" id="spu:100893609"/>
<evidence type="ECO:0000256" key="2">
    <source>
        <dbReference type="ARBA" id="ARBA00022692"/>
    </source>
</evidence>
<dbReference type="PANTHER" id="PTHR45695:SF15">
    <property type="entry name" value="OPSIN RH2"/>
    <property type="match status" value="1"/>
</dbReference>
<dbReference type="SUPFAM" id="SSF81321">
    <property type="entry name" value="Family A G protein-coupled receptor-like"/>
    <property type="match status" value="1"/>
</dbReference>
<reference evidence="11" key="1">
    <citation type="submission" date="2015-02" db="EMBL/GenBank/DDBJ databases">
        <title>Genome sequencing for Strongylocentrotus purpuratus.</title>
        <authorList>
            <person name="Murali S."/>
            <person name="Liu Y."/>
            <person name="Vee V."/>
            <person name="English A."/>
            <person name="Wang M."/>
            <person name="Skinner E."/>
            <person name="Han Y."/>
            <person name="Muzny D.M."/>
            <person name="Worley K.C."/>
            <person name="Gibbs R.A."/>
        </authorList>
    </citation>
    <scope>NUCLEOTIDE SEQUENCE</scope>
</reference>
<feature type="transmembrane region" description="Helical" evidence="8">
    <location>
        <begin position="304"/>
        <end position="322"/>
    </location>
</feature>
<dbReference type="Proteomes" id="UP000007110">
    <property type="component" value="Unassembled WGS sequence"/>
</dbReference>
<organism evidence="10 11">
    <name type="scientific">Strongylocentrotus purpuratus</name>
    <name type="common">Purple sea urchin</name>
    <dbReference type="NCBI Taxonomy" id="7668"/>
    <lineage>
        <taxon>Eukaryota</taxon>
        <taxon>Metazoa</taxon>
        <taxon>Echinodermata</taxon>
        <taxon>Eleutherozoa</taxon>
        <taxon>Echinozoa</taxon>
        <taxon>Echinoidea</taxon>
        <taxon>Euechinoidea</taxon>
        <taxon>Echinacea</taxon>
        <taxon>Camarodonta</taxon>
        <taxon>Echinidea</taxon>
        <taxon>Strongylocentrotidae</taxon>
        <taxon>Strongylocentrotus</taxon>
    </lineage>
</organism>
<evidence type="ECO:0000313" key="11">
    <source>
        <dbReference type="Proteomes" id="UP000007110"/>
    </source>
</evidence>
<dbReference type="OMA" id="VAHYHRH"/>
<keyword evidence="7" id="KW-0807">Transducer</keyword>
<dbReference type="EnsemblMetazoa" id="XM_030984201">
    <property type="protein sequence ID" value="XP_030840061"/>
    <property type="gene ID" value="LOC100893609"/>
</dbReference>
<keyword evidence="2 8" id="KW-0812">Transmembrane</keyword>
<protein>
    <recommendedName>
        <fullName evidence="9">G-protein coupled receptors family 1 profile domain-containing protein</fullName>
    </recommendedName>
</protein>
<feature type="transmembrane region" description="Helical" evidence="8">
    <location>
        <begin position="206"/>
        <end position="226"/>
    </location>
</feature>
<dbReference type="Gene3D" id="1.20.1070.10">
    <property type="entry name" value="Rhodopsin 7-helix transmembrane proteins"/>
    <property type="match status" value="1"/>
</dbReference>
<dbReference type="RefSeq" id="XP_030840060.1">
    <property type="nucleotide sequence ID" value="XM_030984200.1"/>
</dbReference>
<dbReference type="GO" id="GO:0004930">
    <property type="term" value="F:G protein-coupled receptor activity"/>
    <property type="evidence" value="ECO:0007669"/>
    <property type="project" value="UniProtKB-KW"/>
</dbReference>
<feature type="domain" description="G-protein coupled receptors family 1 profile" evidence="9">
    <location>
        <begin position="62"/>
        <end position="317"/>
    </location>
</feature>
<evidence type="ECO:0000313" key="10">
    <source>
        <dbReference type="EnsemblMetazoa" id="XP_030840060"/>
    </source>
</evidence>
<evidence type="ECO:0000256" key="3">
    <source>
        <dbReference type="ARBA" id="ARBA00022989"/>
    </source>
</evidence>
<feature type="transmembrane region" description="Helical" evidence="8">
    <location>
        <begin position="122"/>
        <end position="143"/>
    </location>
</feature>
<evidence type="ECO:0000256" key="5">
    <source>
        <dbReference type="ARBA" id="ARBA00023136"/>
    </source>
</evidence>
<dbReference type="OrthoDB" id="10307242at2759"/>
<name>A0A7M7NVR5_STRPU</name>
<feature type="transmembrane region" description="Helical" evidence="8">
    <location>
        <begin position="82"/>
        <end position="102"/>
    </location>
</feature>
<dbReference type="Pfam" id="PF00001">
    <property type="entry name" value="7tm_1"/>
    <property type="match status" value="1"/>
</dbReference>
<keyword evidence="4" id="KW-0297">G-protein coupled receptor</keyword>
<dbReference type="PANTHER" id="PTHR45695">
    <property type="entry name" value="LEUCOKININ RECEPTOR-RELATED"/>
    <property type="match status" value="1"/>
</dbReference>
<dbReference type="PROSITE" id="PS50262">
    <property type="entry name" value="G_PROTEIN_RECEP_F1_2"/>
    <property type="match status" value="1"/>
</dbReference>
<evidence type="ECO:0000259" key="9">
    <source>
        <dbReference type="PROSITE" id="PS50262"/>
    </source>
</evidence>
<keyword evidence="6" id="KW-0675">Receptor</keyword>
<sequence length="360" mass="40326">MDLTTTETFTTDMMEDILTTSPTLSMNVSDVPDISPTPTPDVMCSKVVTMTTIPMLGLAIVINCITLAMVSCDPKKRNTRSNIYAASFFIAEIFYALNTLVAHYHRYFFSTPEQYENVIAHGYLFMEFASRGAMAISLGGVLIDRYRAIFNVTSYCPRQSLCVSCCYALAGWLLALLLAVPFLAGLTDYWYSTYHSLRPFDVYTGVHTAIVYFLPLLVFSLAYNILMCRLISCSSRQSLDSFAAKGNHRQRATRRNLATVMIVTVIAFVFTWLLYLSVRVIEGYFKPEDFQPINIAALRLAGNYVAYLGLSVCSVLVCVLCGDYKSLDSHRGCSCCSDNQNFVTKIEQAWPSSKPNPYYV</sequence>
<evidence type="ECO:0000256" key="1">
    <source>
        <dbReference type="ARBA" id="ARBA00004141"/>
    </source>
</evidence>
<dbReference type="GeneID" id="100893609"/>
<evidence type="ECO:0000256" key="8">
    <source>
        <dbReference type="SAM" id="Phobius"/>
    </source>
</evidence>
<dbReference type="PRINTS" id="PR00237">
    <property type="entry name" value="GPCRRHODOPSN"/>
</dbReference>
<dbReference type="InParanoid" id="A0A7M7NVR5"/>
<dbReference type="InterPro" id="IPR000276">
    <property type="entry name" value="GPCR_Rhodpsn"/>
</dbReference>
<dbReference type="EnsemblMetazoa" id="XM_030984200">
    <property type="protein sequence ID" value="XP_030840060"/>
    <property type="gene ID" value="LOC100893609"/>
</dbReference>
<keyword evidence="11" id="KW-1185">Reference proteome</keyword>
<keyword evidence="3 8" id="KW-1133">Transmembrane helix</keyword>
<feature type="transmembrane region" description="Helical" evidence="8">
    <location>
        <begin position="164"/>
        <end position="186"/>
    </location>
</feature>
<dbReference type="InterPro" id="IPR017452">
    <property type="entry name" value="GPCR_Rhodpsn_7TM"/>
</dbReference>
<reference evidence="10" key="2">
    <citation type="submission" date="2021-01" db="UniProtKB">
        <authorList>
            <consortium name="EnsemblMetazoa"/>
        </authorList>
    </citation>
    <scope>IDENTIFICATION</scope>
</reference>
<evidence type="ECO:0000256" key="6">
    <source>
        <dbReference type="ARBA" id="ARBA00023170"/>
    </source>
</evidence>
<dbReference type="RefSeq" id="XP_030840061.1">
    <property type="nucleotide sequence ID" value="XM_030984201.1"/>
</dbReference>
<feature type="transmembrane region" description="Helical" evidence="8">
    <location>
        <begin position="47"/>
        <end position="70"/>
    </location>
</feature>
<dbReference type="CDD" id="cd00637">
    <property type="entry name" value="7tm_classA_rhodopsin-like"/>
    <property type="match status" value="1"/>
</dbReference>
<evidence type="ECO:0000256" key="4">
    <source>
        <dbReference type="ARBA" id="ARBA00023040"/>
    </source>
</evidence>